<protein>
    <submittedName>
        <fullName evidence="1">Uncharacterized protein</fullName>
    </submittedName>
</protein>
<dbReference type="Proteomes" id="UP000828941">
    <property type="component" value="Chromosome 6"/>
</dbReference>
<accession>A0ACB9NQS4</accession>
<gene>
    <name evidence="1" type="ORF">L6164_016355</name>
</gene>
<evidence type="ECO:0000313" key="1">
    <source>
        <dbReference type="EMBL" id="KAI4337999.1"/>
    </source>
</evidence>
<dbReference type="EMBL" id="CM039431">
    <property type="protein sequence ID" value="KAI4337999.1"/>
    <property type="molecule type" value="Genomic_DNA"/>
</dbReference>
<name>A0ACB9NQS4_BAUVA</name>
<evidence type="ECO:0000313" key="2">
    <source>
        <dbReference type="Proteomes" id="UP000828941"/>
    </source>
</evidence>
<comment type="caution">
    <text evidence="1">The sequence shown here is derived from an EMBL/GenBank/DDBJ whole genome shotgun (WGS) entry which is preliminary data.</text>
</comment>
<organism evidence="1 2">
    <name type="scientific">Bauhinia variegata</name>
    <name type="common">Purple orchid tree</name>
    <name type="synonym">Phanera variegata</name>
    <dbReference type="NCBI Taxonomy" id="167791"/>
    <lineage>
        <taxon>Eukaryota</taxon>
        <taxon>Viridiplantae</taxon>
        <taxon>Streptophyta</taxon>
        <taxon>Embryophyta</taxon>
        <taxon>Tracheophyta</taxon>
        <taxon>Spermatophyta</taxon>
        <taxon>Magnoliopsida</taxon>
        <taxon>eudicotyledons</taxon>
        <taxon>Gunneridae</taxon>
        <taxon>Pentapetalae</taxon>
        <taxon>rosids</taxon>
        <taxon>fabids</taxon>
        <taxon>Fabales</taxon>
        <taxon>Fabaceae</taxon>
        <taxon>Cercidoideae</taxon>
        <taxon>Cercideae</taxon>
        <taxon>Bauhiniinae</taxon>
        <taxon>Bauhinia</taxon>
    </lineage>
</organism>
<keyword evidence="2" id="KW-1185">Reference proteome</keyword>
<reference evidence="1 2" key="1">
    <citation type="journal article" date="2022" name="DNA Res.">
        <title>Chromosomal-level genome assembly of the orchid tree Bauhinia variegata (Leguminosae; Cercidoideae) supports the allotetraploid origin hypothesis of Bauhinia.</title>
        <authorList>
            <person name="Zhong Y."/>
            <person name="Chen Y."/>
            <person name="Zheng D."/>
            <person name="Pang J."/>
            <person name="Liu Y."/>
            <person name="Luo S."/>
            <person name="Meng S."/>
            <person name="Qian L."/>
            <person name="Wei D."/>
            <person name="Dai S."/>
            <person name="Zhou R."/>
        </authorList>
    </citation>
    <scope>NUCLEOTIDE SEQUENCE [LARGE SCALE GENOMIC DNA]</scope>
    <source>
        <strain evidence="1">BV-YZ2020</strain>
    </source>
</reference>
<proteinExistence type="predicted"/>
<sequence>MCSQQVNICKNTIVPYCQVPREIRRWYGVQFNPIVLITMQILPPIKAVRTKPPTGAGAIILDFKHKMAKFFLMQEAPQIALYSPSFIIAAK</sequence>